<dbReference type="OrthoDB" id="3481074at2"/>
<evidence type="ECO:0008006" key="4">
    <source>
        <dbReference type="Google" id="ProtNLM"/>
    </source>
</evidence>
<keyword evidence="1" id="KW-0732">Signal</keyword>
<dbReference type="EMBL" id="RJKE01000001">
    <property type="protein sequence ID" value="ROO84250.1"/>
    <property type="molecule type" value="Genomic_DNA"/>
</dbReference>
<protein>
    <recommendedName>
        <fullName evidence="4">Protein activator of alkane oxidation PraB</fullName>
    </recommendedName>
</protein>
<gene>
    <name evidence="2" type="ORF">EDD29_1770</name>
</gene>
<feature type="chain" id="PRO_5018006734" description="Protein activator of alkane oxidation PraB" evidence="1">
    <location>
        <begin position="28"/>
        <end position="149"/>
    </location>
</feature>
<accession>A0A3N1CSG1</accession>
<evidence type="ECO:0000313" key="2">
    <source>
        <dbReference type="EMBL" id="ROO84250.1"/>
    </source>
</evidence>
<sequence>MSWKTKPAALAAATTAAVALTASSAQASTPFSASGGTGNMVIHLPGTANITCTSTLSGTMATGSFSVTAATATGCNVTVTPQNLPWSGGINGNTITMYFAMKTLGCTYYGTLTGSWPPAAFVSQHVNGSGGILCVSGTTVDATYAFTQP</sequence>
<dbReference type="RefSeq" id="WP_123663889.1">
    <property type="nucleotide sequence ID" value="NZ_RJKE01000001.1"/>
</dbReference>
<organism evidence="2 3">
    <name type="scientific">Actinocorallia herbida</name>
    <dbReference type="NCBI Taxonomy" id="58109"/>
    <lineage>
        <taxon>Bacteria</taxon>
        <taxon>Bacillati</taxon>
        <taxon>Actinomycetota</taxon>
        <taxon>Actinomycetes</taxon>
        <taxon>Streptosporangiales</taxon>
        <taxon>Thermomonosporaceae</taxon>
        <taxon>Actinocorallia</taxon>
    </lineage>
</organism>
<evidence type="ECO:0000313" key="3">
    <source>
        <dbReference type="Proteomes" id="UP000272400"/>
    </source>
</evidence>
<keyword evidence="3" id="KW-1185">Reference proteome</keyword>
<proteinExistence type="predicted"/>
<name>A0A3N1CSG1_9ACTN</name>
<dbReference type="Proteomes" id="UP000272400">
    <property type="component" value="Unassembled WGS sequence"/>
</dbReference>
<dbReference type="AlphaFoldDB" id="A0A3N1CSG1"/>
<evidence type="ECO:0000256" key="1">
    <source>
        <dbReference type="SAM" id="SignalP"/>
    </source>
</evidence>
<reference evidence="2 3" key="1">
    <citation type="submission" date="2018-11" db="EMBL/GenBank/DDBJ databases">
        <title>Sequencing the genomes of 1000 actinobacteria strains.</title>
        <authorList>
            <person name="Klenk H.-P."/>
        </authorList>
    </citation>
    <scope>NUCLEOTIDE SEQUENCE [LARGE SCALE GENOMIC DNA]</scope>
    <source>
        <strain evidence="2 3">DSM 44254</strain>
    </source>
</reference>
<feature type="signal peptide" evidence="1">
    <location>
        <begin position="1"/>
        <end position="27"/>
    </location>
</feature>
<comment type="caution">
    <text evidence="2">The sequence shown here is derived from an EMBL/GenBank/DDBJ whole genome shotgun (WGS) entry which is preliminary data.</text>
</comment>